<feature type="compositionally biased region" description="Basic and acidic residues" evidence="1">
    <location>
        <begin position="231"/>
        <end position="267"/>
    </location>
</feature>
<feature type="region of interest" description="Disordered" evidence="1">
    <location>
        <begin position="228"/>
        <end position="267"/>
    </location>
</feature>
<keyword evidence="2" id="KW-0732">Signal</keyword>
<dbReference type="AlphaFoldDB" id="A0A9N8EY64"/>
<keyword evidence="4" id="KW-1185">Reference proteome</keyword>
<proteinExistence type="predicted"/>
<feature type="signal peptide" evidence="2">
    <location>
        <begin position="1"/>
        <end position="21"/>
    </location>
</feature>
<evidence type="ECO:0000256" key="2">
    <source>
        <dbReference type="SAM" id="SignalP"/>
    </source>
</evidence>
<comment type="caution">
    <text evidence="3">The sequence shown here is derived from an EMBL/GenBank/DDBJ whole genome shotgun (WGS) entry which is preliminary data.</text>
</comment>
<dbReference type="InterPro" id="IPR036249">
    <property type="entry name" value="Thioredoxin-like_sf"/>
</dbReference>
<dbReference type="InterPro" id="IPR052842">
    <property type="entry name" value="ER_Co-chaperone"/>
</dbReference>
<dbReference type="SUPFAM" id="SSF52833">
    <property type="entry name" value="Thioredoxin-like"/>
    <property type="match status" value="1"/>
</dbReference>
<evidence type="ECO:0000313" key="3">
    <source>
        <dbReference type="EMBL" id="CAB9528978.1"/>
    </source>
</evidence>
<dbReference type="PANTHER" id="PTHR45184">
    <property type="entry name" value="DNAJ PROTEIN ERDJ3A"/>
    <property type="match status" value="1"/>
</dbReference>
<organism evidence="3 4">
    <name type="scientific">Seminavis robusta</name>
    <dbReference type="NCBI Taxonomy" id="568900"/>
    <lineage>
        <taxon>Eukaryota</taxon>
        <taxon>Sar</taxon>
        <taxon>Stramenopiles</taxon>
        <taxon>Ochrophyta</taxon>
        <taxon>Bacillariophyta</taxon>
        <taxon>Bacillariophyceae</taxon>
        <taxon>Bacillariophycidae</taxon>
        <taxon>Naviculales</taxon>
        <taxon>Naviculaceae</taxon>
        <taxon>Seminavis</taxon>
    </lineage>
</organism>
<dbReference type="EMBL" id="CAICTM010002365">
    <property type="protein sequence ID" value="CAB9528978.1"/>
    <property type="molecule type" value="Genomic_DNA"/>
</dbReference>
<protein>
    <submittedName>
        <fullName evidence="3">Thioredoxin</fullName>
    </submittedName>
</protein>
<evidence type="ECO:0000256" key="1">
    <source>
        <dbReference type="SAM" id="MobiDB-lite"/>
    </source>
</evidence>
<sequence length="267" mass="29668">MRTAAALWSVLLAATAALANAGNPFSSNVIALTPKNWRQEVEGLRLLPASYPGVGEAGWCRERDGTPTIRLYKPKKKQKPGSNAQKAVNDYQYERKAVDMKRFLDAQMPDFVEKVKDGADFAKFQDKATRNQLPQVLLFSSKPNTSPLTKYLSVEFRRRILLAEIKPNKKNESILEKYGVTKLPALVVIPPANADGDESAPIHFDGDGFTRHKLHGFLSKHALKDPVLNAKKKEDVKGESANEEEKSQKTGDDEANSKAKEKVHSEL</sequence>
<accession>A0A9N8EY64</accession>
<dbReference type="PANTHER" id="PTHR45184:SF1">
    <property type="entry name" value="DNAJ PROTEIN ERDJ3A"/>
    <property type="match status" value="1"/>
</dbReference>
<dbReference type="Proteomes" id="UP001153069">
    <property type="component" value="Unassembled WGS sequence"/>
</dbReference>
<feature type="chain" id="PRO_5040359794" evidence="2">
    <location>
        <begin position="22"/>
        <end position="267"/>
    </location>
</feature>
<reference evidence="3" key="1">
    <citation type="submission" date="2020-06" db="EMBL/GenBank/DDBJ databases">
        <authorList>
            <consortium name="Plant Systems Biology data submission"/>
        </authorList>
    </citation>
    <scope>NUCLEOTIDE SEQUENCE</scope>
    <source>
        <strain evidence="3">D6</strain>
    </source>
</reference>
<gene>
    <name evidence="3" type="ORF">SEMRO_2367_G325100.1</name>
</gene>
<dbReference type="Gene3D" id="3.40.30.10">
    <property type="entry name" value="Glutaredoxin"/>
    <property type="match status" value="1"/>
</dbReference>
<name>A0A9N8EY64_9STRA</name>
<dbReference type="OrthoDB" id="427280at2759"/>
<evidence type="ECO:0000313" key="4">
    <source>
        <dbReference type="Proteomes" id="UP001153069"/>
    </source>
</evidence>